<dbReference type="AlphaFoldDB" id="A0A402AWK6"/>
<evidence type="ECO:0008006" key="3">
    <source>
        <dbReference type="Google" id="ProtNLM"/>
    </source>
</evidence>
<evidence type="ECO:0000313" key="2">
    <source>
        <dbReference type="Proteomes" id="UP000287188"/>
    </source>
</evidence>
<dbReference type="GO" id="GO:0004497">
    <property type="term" value="F:monooxygenase activity"/>
    <property type="evidence" value="ECO:0007669"/>
    <property type="project" value="InterPro"/>
</dbReference>
<dbReference type="GO" id="GO:0020037">
    <property type="term" value="F:heme binding"/>
    <property type="evidence" value="ECO:0007669"/>
    <property type="project" value="InterPro"/>
</dbReference>
<dbReference type="GO" id="GO:0016705">
    <property type="term" value="F:oxidoreductase activity, acting on paired donors, with incorporation or reduction of molecular oxygen"/>
    <property type="evidence" value="ECO:0007669"/>
    <property type="project" value="InterPro"/>
</dbReference>
<dbReference type="SUPFAM" id="SSF48264">
    <property type="entry name" value="Cytochrome P450"/>
    <property type="match status" value="1"/>
</dbReference>
<sequence>MVRKANQFMPIHEQDPFAWFREMRAEHPVHYDAETERWYVFRYRDVERVLTDYNQFSSEWAHRR</sequence>
<evidence type="ECO:0000313" key="1">
    <source>
        <dbReference type="EMBL" id="GCE23530.1"/>
    </source>
</evidence>
<reference evidence="2" key="1">
    <citation type="submission" date="2018-12" db="EMBL/GenBank/DDBJ databases">
        <title>Tengunoibacter tsumagoiensis gen. nov., sp. nov., Dictyobacter kobayashii sp. nov., D. alpinus sp. nov., and D. joshuensis sp. nov. and description of Dictyobacteraceae fam. nov. within the order Ktedonobacterales isolated from Tengu-no-mugimeshi.</title>
        <authorList>
            <person name="Wang C.M."/>
            <person name="Zheng Y."/>
            <person name="Sakai Y."/>
            <person name="Toyoda A."/>
            <person name="Minakuchi Y."/>
            <person name="Abe K."/>
            <person name="Yokota A."/>
            <person name="Yabe S."/>
        </authorList>
    </citation>
    <scope>NUCLEOTIDE SEQUENCE [LARGE SCALE GENOMIC DNA]</scope>
    <source>
        <strain evidence="2">Uno11</strain>
    </source>
</reference>
<dbReference type="Gene3D" id="3.30.43.20">
    <property type="match status" value="1"/>
</dbReference>
<dbReference type="RefSeq" id="WP_126556951.1">
    <property type="nucleotide sequence ID" value="NZ_BIFS01000002.1"/>
</dbReference>
<protein>
    <recommendedName>
        <fullName evidence="3">Cytochrome P450</fullName>
    </recommendedName>
</protein>
<comment type="caution">
    <text evidence="1">The sequence shown here is derived from an EMBL/GenBank/DDBJ whole genome shotgun (WGS) entry which is preliminary data.</text>
</comment>
<name>A0A402AWK6_9CHLR</name>
<dbReference type="GO" id="GO:0005506">
    <property type="term" value="F:iron ion binding"/>
    <property type="evidence" value="ECO:0007669"/>
    <property type="project" value="InterPro"/>
</dbReference>
<gene>
    <name evidence="1" type="ORF">KDK_73300</name>
</gene>
<dbReference type="EMBL" id="BIFS01000002">
    <property type="protein sequence ID" value="GCE23530.1"/>
    <property type="molecule type" value="Genomic_DNA"/>
</dbReference>
<organism evidence="1 2">
    <name type="scientific">Dictyobacter kobayashii</name>
    <dbReference type="NCBI Taxonomy" id="2014872"/>
    <lineage>
        <taxon>Bacteria</taxon>
        <taxon>Bacillati</taxon>
        <taxon>Chloroflexota</taxon>
        <taxon>Ktedonobacteria</taxon>
        <taxon>Ktedonobacterales</taxon>
        <taxon>Dictyobacteraceae</taxon>
        <taxon>Dictyobacter</taxon>
    </lineage>
</organism>
<keyword evidence="2" id="KW-1185">Reference proteome</keyword>
<accession>A0A402AWK6</accession>
<dbReference type="InterPro" id="IPR036396">
    <property type="entry name" value="Cyt_P450_sf"/>
</dbReference>
<dbReference type="OrthoDB" id="9801155at2"/>
<proteinExistence type="predicted"/>
<dbReference type="Proteomes" id="UP000287188">
    <property type="component" value="Unassembled WGS sequence"/>
</dbReference>